<evidence type="ECO:0000313" key="8">
    <source>
        <dbReference type="Proteomes" id="UP000005204"/>
    </source>
</evidence>
<feature type="domain" description="C2H2-type" evidence="6">
    <location>
        <begin position="523"/>
        <end position="551"/>
    </location>
</feature>
<keyword evidence="1" id="KW-0479">Metal-binding</keyword>
<accession>A0A8R2C7Q0</accession>
<dbReference type="SUPFAM" id="SSF57667">
    <property type="entry name" value="beta-beta-alpha zinc fingers"/>
    <property type="match status" value="4"/>
</dbReference>
<dbReference type="Pfam" id="PF12874">
    <property type="entry name" value="zf-met"/>
    <property type="match status" value="4"/>
</dbReference>
<keyword evidence="2" id="KW-0677">Repeat</keyword>
<evidence type="ECO:0000256" key="4">
    <source>
        <dbReference type="ARBA" id="ARBA00022833"/>
    </source>
</evidence>
<keyword evidence="4" id="KW-0862">Zinc</keyword>
<dbReference type="RefSeq" id="XP_012548992.1">
    <property type="nucleotide sequence ID" value="XM_012693538.4"/>
</dbReference>
<dbReference type="PROSITE" id="PS00028">
    <property type="entry name" value="ZINC_FINGER_C2H2_1"/>
    <property type="match status" value="8"/>
</dbReference>
<dbReference type="InterPro" id="IPR013087">
    <property type="entry name" value="Znf_C2H2_type"/>
</dbReference>
<dbReference type="KEGG" id="bmor:101740902"/>
<dbReference type="Proteomes" id="UP000005204">
    <property type="component" value="Unassembled WGS sequence"/>
</dbReference>
<protein>
    <recommendedName>
        <fullName evidence="6">C2H2-type domain-containing protein</fullName>
    </recommendedName>
</protein>
<feature type="domain" description="C2H2-type" evidence="6">
    <location>
        <begin position="433"/>
        <end position="455"/>
    </location>
</feature>
<evidence type="ECO:0000259" key="6">
    <source>
        <dbReference type="PROSITE" id="PS50157"/>
    </source>
</evidence>
<keyword evidence="8" id="KW-1185">Reference proteome</keyword>
<dbReference type="AlphaFoldDB" id="A0A8R2C7Q0"/>
<dbReference type="EnsemblMetazoa" id="XM_012693538.3">
    <property type="protein sequence ID" value="XP_012548992.1"/>
    <property type="gene ID" value="LOC101740902"/>
</dbReference>
<dbReference type="OrthoDB" id="8823111at2759"/>
<dbReference type="PANTHER" id="PTHR24379:SF127">
    <property type="entry name" value="BLOODY FINGERS-RELATED"/>
    <property type="match status" value="1"/>
</dbReference>
<dbReference type="PROSITE" id="PS50157">
    <property type="entry name" value="ZINC_FINGER_C2H2_2"/>
    <property type="match status" value="6"/>
</dbReference>
<sequence>MNENNVICVTCLSFDRSLIPLSKISGKIKFVNLYEVPPMGYICWECSGIVNKFYKFKLQTVEAQHLLLTRKNMRNSLSKLDVTTTTNFNYELEFDYDPLTNADTDKKSHVKTESVYEITDSIETPYNVANTVNAYAEKVECTAKIKGKKPKTVNKETSNNKFKTTSTLFNKLGKIKTIKELNSRNKQKIDSHVYKENIKSIKKRKLKRKDKEDISINCSISKKITKSDIVKGILRKDNDSYSDDTEKEDNQVTNGCVQDFKDKFEEVKYSENELEKIREDKRKHYNFKKIPYKCDSCVLGFMRKENYDLHIVKKHDQTVGEYVCPVCQVRFACEASMNKHKSKHFVSYRCRLCSFETSELWSAVKHDKRKHKFDSNDKIHCAECEVVVKTGDELSEHMRLKHVLFCNECGEKFKGKHTLRTHMRRVHSAKRQHVCGVCSRTFVSKSRLESHLVGHDETLAKKLAFCTVCNVQYKNIFVYRNHLKNSANHTERLYPCPECDKKFASNVYRRQHYNFYHLRKSPYKCEACNKLLISKWRLKDHERKHHGSSRPRDHCCKTCGKRFYTLSSLHGHQLIHDPQRGYMCEECGDTFKQPAALYTHSRLVHRNAK</sequence>
<dbReference type="InterPro" id="IPR012934">
    <property type="entry name" value="Znf_AD"/>
</dbReference>
<dbReference type="Pfam" id="PF00096">
    <property type="entry name" value="zf-C2H2"/>
    <property type="match status" value="1"/>
</dbReference>
<dbReference type="SMART" id="SM00355">
    <property type="entry name" value="ZnF_C2H2"/>
    <property type="match status" value="11"/>
</dbReference>
<feature type="domain" description="C2H2-type" evidence="6">
    <location>
        <begin position="494"/>
        <end position="522"/>
    </location>
</feature>
<reference evidence="8" key="1">
    <citation type="journal article" date="2008" name="Insect Biochem. Mol. Biol.">
        <title>The genome of a lepidopteran model insect, the silkworm Bombyx mori.</title>
        <authorList>
            <consortium name="International Silkworm Genome Consortium"/>
        </authorList>
    </citation>
    <scope>NUCLEOTIDE SEQUENCE [LARGE SCALE GENOMIC DNA]</scope>
    <source>
        <strain evidence="8">p50T</strain>
    </source>
</reference>
<proteinExistence type="predicted"/>
<keyword evidence="3 5" id="KW-0863">Zinc-finger</keyword>
<evidence type="ECO:0000256" key="2">
    <source>
        <dbReference type="ARBA" id="ARBA00022737"/>
    </source>
</evidence>
<name>A0A8R2C7Q0_BOMMO</name>
<dbReference type="GO" id="GO:0008270">
    <property type="term" value="F:zinc ion binding"/>
    <property type="evidence" value="ECO:0007669"/>
    <property type="project" value="UniProtKB-KW"/>
</dbReference>
<organism evidence="7 8">
    <name type="scientific">Bombyx mori</name>
    <name type="common">Silk moth</name>
    <dbReference type="NCBI Taxonomy" id="7091"/>
    <lineage>
        <taxon>Eukaryota</taxon>
        <taxon>Metazoa</taxon>
        <taxon>Ecdysozoa</taxon>
        <taxon>Arthropoda</taxon>
        <taxon>Hexapoda</taxon>
        <taxon>Insecta</taxon>
        <taxon>Pterygota</taxon>
        <taxon>Neoptera</taxon>
        <taxon>Endopterygota</taxon>
        <taxon>Lepidoptera</taxon>
        <taxon>Glossata</taxon>
        <taxon>Ditrysia</taxon>
        <taxon>Bombycoidea</taxon>
        <taxon>Bombycidae</taxon>
        <taxon>Bombycinae</taxon>
        <taxon>Bombyx</taxon>
    </lineage>
</organism>
<dbReference type="InterPro" id="IPR036236">
    <property type="entry name" value="Znf_C2H2_sf"/>
</dbReference>
<dbReference type="SMART" id="SM00868">
    <property type="entry name" value="zf-AD"/>
    <property type="match status" value="2"/>
</dbReference>
<dbReference type="PANTHER" id="PTHR24379">
    <property type="entry name" value="KRAB AND ZINC FINGER DOMAIN-CONTAINING"/>
    <property type="match status" value="1"/>
</dbReference>
<feature type="domain" description="C2H2-type" evidence="6">
    <location>
        <begin position="554"/>
        <end position="581"/>
    </location>
</feature>
<feature type="domain" description="C2H2-type" evidence="6">
    <location>
        <begin position="404"/>
        <end position="432"/>
    </location>
</feature>
<evidence type="ECO:0000256" key="3">
    <source>
        <dbReference type="ARBA" id="ARBA00022771"/>
    </source>
</evidence>
<dbReference type="GO" id="GO:0005634">
    <property type="term" value="C:nucleus"/>
    <property type="evidence" value="ECO:0007669"/>
    <property type="project" value="InterPro"/>
</dbReference>
<feature type="domain" description="C2H2-type" evidence="6">
    <location>
        <begin position="582"/>
        <end position="609"/>
    </location>
</feature>
<reference evidence="7" key="2">
    <citation type="submission" date="2022-06" db="UniProtKB">
        <authorList>
            <consortium name="EnsemblMetazoa"/>
        </authorList>
    </citation>
    <scope>IDENTIFICATION</scope>
    <source>
        <strain evidence="7">p50T (Dazao)</strain>
    </source>
</reference>
<dbReference type="Gene3D" id="3.30.160.60">
    <property type="entry name" value="Classic Zinc Finger"/>
    <property type="match status" value="6"/>
</dbReference>
<evidence type="ECO:0000256" key="5">
    <source>
        <dbReference type="PROSITE-ProRule" id="PRU00042"/>
    </source>
</evidence>
<dbReference type="GeneID" id="101740902"/>
<evidence type="ECO:0000313" key="7">
    <source>
        <dbReference type="EnsemblMetazoa" id="XP_012548992.1"/>
    </source>
</evidence>
<evidence type="ECO:0000256" key="1">
    <source>
        <dbReference type="ARBA" id="ARBA00022723"/>
    </source>
</evidence>